<accession>A0A261G763</accession>
<gene>
    <name evidence="1" type="ORF">BAQU_1343</name>
</gene>
<evidence type="ECO:0000313" key="1">
    <source>
        <dbReference type="EMBL" id="OZG67270.1"/>
    </source>
</evidence>
<sequence>MSKAHGTTSLNNQSRIKLFCEVFESDRMIIDELQYPDKVHAMGPDHPEEYARLLVVAMLLRKYFQTDENVKITSVINSMNRSLPCKKPPEIKKIITCLLQYAPRWKKPPKNGIVFQIEGQAPQFPADLLTDMLYGNAMHGDLAKAERIRNFPLTSRCVALNETNQIRFLGVKGVYEIIEQWRTKKILDF</sequence>
<protein>
    <submittedName>
        <fullName evidence="1">Uncharacterized protein</fullName>
    </submittedName>
</protein>
<dbReference type="EMBL" id="MWXA01000005">
    <property type="protein sequence ID" value="OZG67270.1"/>
    <property type="molecule type" value="Genomic_DNA"/>
</dbReference>
<keyword evidence="2" id="KW-1185">Reference proteome</keyword>
<reference evidence="1 2" key="1">
    <citation type="journal article" date="2017" name="BMC Genomics">
        <title>Comparative genomic and phylogenomic analyses of the Bifidobacteriaceae family.</title>
        <authorList>
            <person name="Lugli G.A."/>
            <person name="Milani C."/>
            <person name="Turroni F."/>
            <person name="Duranti S."/>
            <person name="Mancabelli L."/>
            <person name="Mangifesta M."/>
            <person name="Ferrario C."/>
            <person name="Modesto M."/>
            <person name="Mattarelli P."/>
            <person name="Jiri K."/>
            <person name="van Sinderen D."/>
            <person name="Ventura M."/>
        </authorList>
    </citation>
    <scope>NUCLEOTIDE SEQUENCE [LARGE SCALE GENOMIC DNA]</scope>
    <source>
        <strain evidence="1 2">LMG 28769</strain>
    </source>
</reference>
<evidence type="ECO:0000313" key="2">
    <source>
        <dbReference type="Proteomes" id="UP000216451"/>
    </source>
</evidence>
<dbReference type="RefSeq" id="WP_094693843.1">
    <property type="nucleotide sequence ID" value="NZ_JBDNSG010000007.1"/>
</dbReference>
<comment type="caution">
    <text evidence="1">The sequence shown here is derived from an EMBL/GenBank/DDBJ whole genome shotgun (WGS) entry which is preliminary data.</text>
</comment>
<name>A0A261G763_9BIFI</name>
<organism evidence="1 2">
    <name type="scientific">Bifidobacterium aquikefiri</name>
    <dbReference type="NCBI Taxonomy" id="1653207"/>
    <lineage>
        <taxon>Bacteria</taxon>
        <taxon>Bacillati</taxon>
        <taxon>Actinomycetota</taxon>
        <taxon>Actinomycetes</taxon>
        <taxon>Bifidobacteriales</taxon>
        <taxon>Bifidobacteriaceae</taxon>
        <taxon>Bifidobacterium</taxon>
    </lineage>
</organism>
<dbReference type="AlphaFoldDB" id="A0A261G763"/>
<proteinExistence type="predicted"/>
<dbReference type="Proteomes" id="UP000216451">
    <property type="component" value="Unassembled WGS sequence"/>
</dbReference>
<dbReference type="GeneID" id="98296011"/>